<evidence type="ECO:0000313" key="2">
    <source>
        <dbReference type="EMBL" id="WUQ88273.1"/>
    </source>
</evidence>
<name>A0ABZ1UAS5_9ACTN</name>
<sequence length="681" mass="73908">MFETVVPSLVGLEVTGEAPGVRTRRLPVPNGTPLVVECSGGRLSGRTALLAGLDARYAAHLRRASADLGRPDLGRADLALAADDEDPTRRNASHTSDLLFHLRHELSRRPGDFGGSIAFPRLTQGLLAVTSWQAVGAGEPEAAAGRLESLLRESVPDGPARRARVAQWMRQAAPGPAAAAGPGAGANTLVARLVDLVTPELLGPAAHRHGLRWWAVRQVAGPGTDHVQLSELARRFRGDPDDREAAERHLMAAFLADIDSHYTWSRRMNRLPRPLLLLDNAHTPLGRPVLRTLLQVWHEEPAGTRPGVITTVLAGEPSGSDPDDTAPSTRRAAGPFWRQDRPGTAAGWTVRLPLAGLGLEEVTLMFGTEHPPSGTARVVHRLSAGRAGIAHALVEAARKAIRQGDSAEPRWLLDLPAHDAPARTVHEQVLRVLVPGERDRERLMFYCPALDDGAADLLGAYYPRTDRSPLDVQEARRLLERNHWAATAHQARDAPFVQDRTLRALLGHRLAVQVAGEPGMQTWRHLHGTVRARYAPNGAGLPDQALYHALAVHDTGVVVRTLHQRLAERSAADWLASVNLICSAPHPPEPVPTASGTNEQCQACQHGDLAVHQAIDLLVRNLWVQSHPLSAPTAALIDSIRLQLLTLAQYTGAADQAVFFQAHETWPGRLRRWHQAPDLPT</sequence>
<protein>
    <submittedName>
        <fullName evidence="2">Uncharacterized protein</fullName>
    </submittedName>
</protein>
<gene>
    <name evidence="2" type="ORF">OHA16_37955</name>
</gene>
<reference evidence="2" key="1">
    <citation type="submission" date="2022-10" db="EMBL/GenBank/DDBJ databases">
        <title>The complete genomes of actinobacterial strains from the NBC collection.</title>
        <authorList>
            <person name="Joergensen T.S."/>
            <person name="Alvarez Arevalo M."/>
            <person name="Sterndorff E.B."/>
            <person name="Faurdal D."/>
            <person name="Vuksanovic O."/>
            <person name="Mourched A.-S."/>
            <person name="Charusanti P."/>
            <person name="Shaw S."/>
            <person name="Blin K."/>
            <person name="Weber T."/>
        </authorList>
    </citation>
    <scope>NUCLEOTIDE SEQUENCE</scope>
    <source>
        <strain evidence="2">NBC_00222</strain>
    </source>
</reference>
<dbReference type="RefSeq" id="WP_328958821.1">
    <property type="nucleotide sequence ID" value="NZ_CP108110.1"/>
</dbReference>
<accession>A0ABZ1UAS5</accession>
<dbReference type="Proteomes" id="UP001432222">
    <property type="component" value="Chromosome"/>
</dbReference>
<dbReference type="EMBL" id="CP108110">
    <property type="protein sequence ID" value="WUQ88273.1"/>
    <property type="molecule type" value="Genomic_DNA"/>
</dbReference>
<organism evidence="2 3">
    <name type="scientific">Kitasatospora purpeofusca</name>
    <dbReference type="NCBI Taxonomy" id="67352"/>
    <lineage>
        <taxon>Bacteria</taxon>
        <taxon>Bacillati</taxon>
        <taxon>Actinomycetota</taxon>
        <taxon>Actinomycetes</taxon>
        <taxon>Kitasatosporales</taxon>
        <taxon>Streptomycetaceae</taxon>
        <taxon>Kitasatospora</taxon>
    </lineage>
</organism>
<keyword evidence="3" id="KW-1185">Reference proteome</keyword>
<evidence type="ECO:0000313" key="3">
    <source>
        <dbReference type="Proteomes" id="UP001432222"/>
    </source>
</evidence>
<feature type="region of interest" description="Disordered" evidence="1">
    <location>
        <begin position="314"/>
        <end position="338"/>
    </location>
</feature>
<evidence type="ECO:0000256" key="1">
    <source>
        <dbReference type="SAM" id="MobiDB-lite"/>
    </source>
</evidence>
<proteinExistence type="predicted"/>